<dbReference type="InterPro" id="IPR010982">
    <property type="entry name" value="Lambda_DNA-bd_dom_sf"/>
</dbReference>
<dbReference type="InterPro" id="IPR001387">
    <property type="entry name" value="Cro/C1-type_HTH"/>
</dbReference>
<keyword evidence="1" id="KW-0238">DNA-binding</keyword>
<evidence type="ECO:0000256" key="1">
    <source>
        <dbReference type="ARBA" id="ARBA00023125"/>
    </source>
</evidence>
<dbReference type="SUPFAM" id="SSF47413">
    <property type="entry name" value="lambda repressor-like DNA-binding domains"/>
    <property type="match status" value="1"/>
</dbReference>
<keyword evidence="2" id="KW-0472">Membrane</keyword>
<dbReference type="PROSITE" id="PS50943">
    <property type="entry name" value="HTH_CROC1"/>
    <property type="match status" value="1"/>
</dbReference>
<dbReference type="RefSeq" id="WP_138403888.1">
    <property type="nucleotide sequence ID" value="NZ_VBSP01000005.1"/>
</dbReference>
<proteinExistence type="predicted"/>
<feature type="domain" description="HTH cro/C1-type" evidence="3">
    <location>
        <begin position="7"/>
        <end position="61"/>
    </location>
</feature>
<dbReference type="PANTHER" id="PTHR46558:SF4">
    <property type="entry name" value="DNA-BIDING PHAGE PROTEIN"/>
    <property type="match status" value="1"/>
</dbReference>
<dbReference type="Gene3D" id="1.10.260.40">
    <property type="entry name" value="lambda repressor-like DNA-binding domains"/>
    <property type="match status" value="1"/>
</dbReference>
<feature type="transmembrane region" description="Helical" evidence="2">
    <location>
        <begin position="107"/>
        <end position="128"/>
    </location>
</feature>
<feature type="transmembrane region" description="Helical" evidence="2">
    <location>
        <begin position="277"/>
        <end position="297"/>
    </location>
</feature>
<evidence type="ECO:0000259" key="3">
    <source>
        <dbReference type="PROSITE" id="PS50943"/>
    </source>
</evidence>
<dbReference type="CDD" id="cd00093">
    <property type="entry name" value="HTH_XRE"/>
    <property type="match status" value="1"/>
</dbReference>
<evidence type="ECO:0000256" key="2">
    <source>
        <dbReference type="SAM" id="Phobius"/>
    </source>
</evidence>
<feature type="transmembrane region" description="Helical" evidence="2">
    <location>
        <begin position="200"/>
        <end position="221"/>
    </location>
</feature>
<comment type="caution">
    <text evidence="4">The sequence shown here is derived from an EMBL/GenBank/DDBJ whole genome shotgun (WGS) entry which is preliminary data.</text>
</comment>
<evidence type="ECO:0000313" key="5">
    <source>
        <dbReference type="Proteomes" id="UP000306420"/>
    </source>
</evidence>
<feature type="transmembrane region" description="Helical" evidence="2">
    <location>
        <begin position="303"/>
        <end position="322"/>
    </location>
</feature>
<keyword evidence="2" id="KW-0812">Transmembrane</keyword>
<accession>A0A5R9EN12</accession>
<protein>
    <submittedName>
        <fullName evidence="4">Helix-turn-helix transcriptional regulator</fullName>
    </submittedName>
</protein>
<dbReference type="EMBL" id="VBSP01000005">
    <property type="protein sequence ID" value="TLQ48994.1"/>
    <property type="molecule type" value="Genomic_DNA"/>
</dbReference>
<dbReference type="Pfam" id="PF01381">
    <property type="entry name" value="HTH_3"/>
    <property type="match status" value="1"/>
</dbReference>
<evidence type="ECO:0000313" key="4">
    <source>
        <dbReference type="EMBL" id="TLQ48994.1"/>
    </source>
</evidence>
<feature type="transmembrane region" description="Helical" evidence="2">
    <location>
        <begin position="233"/>
        <end position="256"/>
    </location>
</feature>
<reference evidence="4 5" key="1">
    <citation type="submission" date="2019-05" db="EMBL/GenBank/DDBJ databases">
        <title>The metagenome of a microbial culture collection derived from dairy environment covers the genomic content of the human microbiome.</title>
        <authorList>
            <person name="Roder T."/>
            <person name="Wuthrich D."/>
            <person name="Sattari Z."/>
            <person name="Von Ah U."/>
            <person name="Bar C."/>
            <person name="Ronchi F."/>
            <person name="Macpherson A.J."/>
            <person name="Ganal-Vonarburg S.C."/>
            <person name="Bruggmann R."/>
            <person name="Vergeres G."/>
        </authorList>
    </citation>
    <scope>NUCLEOTIDE SEQUENCE [LARGE SCALE GENOMIC DNA]</scope>
    <source>
        <strain evidence="4 5">FAM 24227</strain>
    </source>
</reference>
<name>A0A5R9EN12_9LACT</name>
<dbReference type="PANTHER" id="PTHR46558">
    <property type="entry name" value="TRACRIPTIONAL REGULATORY PROTEIN-RELATED-RELATED"/>
    <property type="match status" value="1"/>
</dbReference>
<dbReference type="OrthoDB" id="9805856at2"/>
<dbReference type="SMART" id="SM00530">
    <property type="entry name" value="HTH_XRE"/>
    <property type="match status" value="1"/>
</dbReference>
<organism evidence="4 5">
    <name type="scientific">Ruoffia tabacinasalis</name>
    <dbReference type="NCBI Taxonomy" id="87458"/>
    <lineage>
        <taxon>Bacteria</taxon>
        <taxon>Bacillati</taxon>
        <taxon>Bacillota</taxon>
        <taxon>Bacilli</taxon>
        <taxon>Lactobacillales</taxon>
        <taxon>Aerococcaceae</taxon>
        <taxon>Ruoffia</taxon>
    </lineage>
</organism>
<feature type="transmembrane region" description="Helical" evidence="2">
    <location>
        <begin position="140"/>
        <end position="160"/>
    </location>
</feature>
<dbReference type="Proteomes" id="UP000306420">
    <property type="component" value="Unassembled WGS sequence"/>
</dbReference>
<dbReference type="GO" id="GO:0003677">
    <property type="term" value="F:DNA binding"/>
    <property type="evidence" value="ECO:0007669"/>
    <property type="project" value="UniProtKB-KW"/>
</dbReference>
<sequence>MILADKIIHLRKKYNMTQEDLAEKLNVSRQSVSKWEGNQATPDLNKVLKLSKLFGVTTDNLLNDDVSIETEEEVAKEAELPKADFVSVSLNTAKEYLEEKSDFAHRIGIGVVLLISSVIPIVTLTTPSMLRIIPENVSEAIGISALFLLVALGVGVMIFANMRMQNFAFLEEEAFELEFGVRGFVEKEIENYRPTHTRQVSFGVGLIIVSVLPIIIIHLLFPSFAEEHIGYVVGIFLAVVSMAIYMLISTGIYWGSLNTLLNHRQSEDEESEVVDRIAGIYWPIVTAIFFGYSFITADWGRSWFIWPIAAMIFAALSGVVDFRSQNNE</sequence>
<dbReference type="AlphaFoldDB" id="A0A5R9EN12"/>
<keyword evidence="2" id="KW-1133">Transmembrane helix</keyword>
<gene>
    <name evidence="4" type="ORF">FEZ33_02875</name>
</gene>